<dbReference type="EMBL" id="SEWF01000102">
    <property type="protein sequence ID" value="RYU91059.1"/>
    <property type="molecule type" value="Genomic_DNA"/>
</dbReference>
<evidence type="ECO:0000313" key="1">
    <source>
        <dbReference type="EMBL" id="RYU91059.1"/>
    </source>
</evidence>
<evidence type="ECO:0000313" key="2">
    <source>
        <dbReference type="Proteomes" id="UP000293162"/>
    </source>
</evidence>
<protein>
    <submittedName>
        <fullName evidence="1">Uncharacterized protein</fullName>
    </submittedName>
</protein>
<name>A0A4Q5LP52_9BACT</name>
<proteinExistence type="predicted"/>
<dbReference type="OrthoDB" id="6624755at2"/>
<dbReference type="Proteomes" id="UP000293162">
    <property type="component" value="Unassembled WGS sequence"/>
</dbReference>
<organism evidence="1 2">
    <name type="scientific">Emticicia agri</name>
    <dbReference type="NCBI Taxonomy" id="2492393"/>
    <lineage>
        <taxon>Bacteria</taxon>
        <taxon>Pseudomonadati</taxon>
        <taxon>Bacteroidota</taxon>
        <taxon>Cytophagia</taxon>
        <taxon>Cytophagales</taxon>
        <taxon>Leadbetterellaceae</taxon>
        <taxon>Emticicia</taxon>
    </lineage>
</organism>
<sequence length="206" mass="24803">MEKFIPYQTLLQEKKEKGEIIYYIDLLLTFEWRNKRDTIIARDKKRCTSCKNEATILDRFGKAFRPPTKEEKREYIDGFLKEMNVKETKSINGADFYNFYKDLYFPVEIPFDEFIFLHVHHTYYIIDKLPWDYPQDALITLCHKFHKEIHLNNQIPVYLDDDKSESIKLTVCNKCNGSGYIPEYNYYMNGICFDCNGYKYNELVIR</sequence>
<dbReference type="AlphaFoldDB" id="A0A4Q5LP52"/>
<accession>A0A4Q5LP52</accession>
<reference evidence="1 2" key="1">
    <citation type="submission" date="2019-02" db="EMBL/GenBank/DDBJ databases">
        <title>Bacterial novel species Emticicia sp. 17J42-9 isolated from soil.</title>
        <authorList>
            <person name="Jung H.-Y."/>
        </authorList>
    </citation>
    <scope>NUCLEOTIDE SEQUENCE [LARGE SCALE GENOMIC DNA]</scope>
    <source>
        <strain evidence="1 2">17J42-9</strain>
    </source>
</reference>
<comment type="caution">
    <text evidence="1">The sequence shown here is derived from an EMBL/GenBank/DDBJ whole genome shotgun (WGS) entry which is preliminary data.</text>
</comment>
<keyword evidence="2" id="KW-1185">Reference proteome</keyword>
<gene>
    <name evidence="1" type="ORF">EWM59_27055</name>
</gene>
<dbReference type="RefSeq" id="WP_130024329.1">
    <property type="nucleotide sequence ID" value="NZ_SEWF01000102.1"/>
</dbReference>